<reference evidence="1 2" key="1">
    <citation type="submission" date="2024-01" db="EMBL/GenBank/DDBJ databases">
        <title>The genome of the rayed Mediterranean limpet Patella caerulea (Linnaeus, 1758).</title>
        <authorList>
            <person name="Anh-Thu Weber A."/>
            <person name="Halstead-Nussloch G."/>
        </authorList>
    </citation>
    <scope>NUCLEOTIDE SEQUENCE [LARGE SCALE GENOMIC DNA]</scope>
    <source>
        <strain evidence="1">AATW-2023a</strain>
        <tissue evidence="1">Whole specimen</tissue>
    </source>
</reference>
<dbReference type="InterPro" id="IPR027417">
    <property type="entry name" value="P-loop_NTPase"/>
</dbReference>
<organism evidence="1 2">
    <name type="scientific">Patella caerulea</name>
    <name type="common">Rayed Mediterranean limpet</name>
    <dbReference type="NCBI Taxonomy" id="87958"/>
    <lineage>
        <taxon>Eukaryota</taxon>
        <taxon>Metazoa</taxon>
        <taxon>Spiralia</taxon>
        <taxon>Lophotrochozoa</taxon>
        <taxon>Mollusca</taxon>
        <taxon>Gastropoda</taxon>
        <taxon>Patellogastropoda</taxon>
        <taxon>Patelloidea</taxon>
        <taxon>Patellidae</taxon>
        <taxon>Patella</taxon>
    </lineage>
</organism>
<dbReference type="Proteomes" id="UP001347796">
    <property type="component" value="Unassembled WGS sequence"/>
</dbReference>
<gene>
    <name evidence="1" type="ORF">SNE40_018141</name>
</gene>
<name>A0AAN8P6N2_PATCE</name>
<comment type="caution">
    <text evidence="1">The sequence shown here is derived from an EMBL/GenBank/DDBJ whole genome shotgun (WGS) entry which is preliminary data.</text>
</comment>
<protein>
    <recommendedName>
        <fullName evidence="3">AAA+ ATPase domain-containing protein</fullName>
    </recommendedName>
</protein>
<evidence type="ECO:0008006" key="3">
    <source>
        <dbReference type="Google" id="ProtNLM"/>
    </source>
</evidence>
<evidence type="ECO:0000313" key="2">
    <source>
        <dbReference type="Proteomes" id="UP001347796"/>
    </source>
</evidence>
<dbReference type="EMBL" id="JAZGQO010000013">
    <property type="protein sequence ID" value="KAK6171702.1"/>
    <property type="molecule type" value="Genomic_DNA"/>
</dbReference>
<accession>A0AAN8P6N2</accession>
<sequence length="204" mass="23623">MDVRLKSPFTCMISGPTQSGKSQLVRRLILELPQVVDHPILRIVWCYGVWQPLYEELAGIVEFVEGLSVSLNPKERTLLIIDDLMDETTDKVSKLFTRGSHHENTSVIYIVQNLFHKGKHHRTISLNAHYMIIFKKPRDMSAITQLAKQMYPGKTNFVRESYEDATRKPYSYLFLDLKSTTPDLLRLRSSIFPRDNPTVYVPKL</sequence>
<dbReference type="SUPFAM" id="SSF52540">
    <property type="entry name" value="P-loop containing nucleoside triphosphate hydrolases"/>
    <property type="match status" value="1"/>
</dbReference>
<keyword evidence="2" id="KW-1185">Reference proteome</keyword>
<dbReference type="AlphaFoldDB" id="A0AAN8P6N2"/>
<proteinExistence type="predicted"/>
<evidence type="ECO:0000313" key="1">
    <source>
        <dbReference type="EMBL" id="KAK6171702.1"/>
    </source>
</evidence>